<evidence type="ECO:0000313" key="2">
    <source>
        <dbReference type="EMBL" id="KLV08163.1"/>
    </source>
</evidence>
<name>A0A0J1H8W0_9GAMM</name>
<accession>A0A0J1H8W0</accession>
<dbReference type="RefSeq" id="WP_047886052.1">
    <property type="nucleotide sequence ID" value="NZ_CP071326.1"/>
</dbReference>
<protein>
    <recommendedName>
        <fullName evidence="1">Cyclic di-GMP-binding protein</fullName>
    </recommendedName>
    <alternativeName>
        <fullName evidence="1">Cellulose synthase regulatory subunit</fullName>
    </alternativeName>
</protein>
<dbReference type="Pfam" id="PF03170">
    <property type="entry name" value="BcsB"/>
    <property type="match status" value="1"/>
</dbReference>
<keyword evidence="1" id="KW-0732">Signal</keyword>
<evidence type="ECO:0000313" key="3">
    <source>
        <dbReference type="Proteomes" id="UP000035909"/>
    </source>
</evidence>
<dbReference type="STRING" id="320778.ABT57_15265"/>
<dbReference type="Gene3D" id="2.60.120.260">
    <property type="entry name" value="Galactose-binding domain-like"/>
    <property type="match status" value="2"/>
</dbReference>
<evidence type="ECO:0000256" key="1">
    <source>
        <dbReference type="RuleBase" id="RU365021"/>
    </source>
</evidence>
<dbReference type="GO" id="GO:0006011">
    <property type="term" value="P:UDP-alpha-D-glucose metabolic process"/>
    <property type="evidence" value="ECO:0007669"/>
    <property type="project" value="InterPro"/>
</dbReference>
<dbReference type="AlphaFoldDB" id="A0A0J1H8W0"/>
<keyword evidence="1" id="KW-1133">Transmembrane helix</keyword>
<keyword evidence="1" id="KW-0135">Cellulose biosynthesis</keyword>
<keyword evidence="1" id="KW-0997">Cell inner membrane</keyword>
<keyword evidence="1" id="KW-0973">c-di-GMP</keyword>
<dbReference type="GO" id="GO:0005886">
    <property type="term" value="C:plasma membrane"/>
    <property type="evidence" value="ECO:0007669"/>
    <property type="project" value="UniProtKB-SubCell"/>
</dbReference>
<comment type="pathway">
    <text evidence="1">Glycan metabolism; bacterial cellulose biosynthesis.</text>
</comment>
<keyword evidence="1" id="KW-1003">Cell membrane</keyword>
<sequence>MKRILLFLVCFLITAASQAETIRVPFQYLLPDGRDPMLRGQWDKISFPITVLDHQQANAIQLSLTLSHSGNIDLANLWLNLGEKPLANIQLHPSGEPQQIKVTLPPELLSRYGNMMTISVRHQLPASLTMTEQRIDASEAVTEILASQSFYELDYRDTNSSPTLATLAGLIKSGQLHGQTLTIVNLLEDNPQAALTVASHLVQGWTLRSGSDQYQYAYDNLIGSDSGLSNNSSALSDSDKVQLVFGLPENLRHQHAIPDTMTDSIHGPFLAVFRQPETRQWRLIISGRNAAELLQASRYFATPDYILPPQAFTQISEQPLVRPMQMASQDHFRIGMFTQQKQFGDEPLMLPLMMPANMLVNQDENAQINLVLRHPKVDPGEAAMIIRVNGEYANSMPIRASFWRHTQHYRLTFPMRQLRPGLNTVSVELYGPEQRVTYNQGSSYTPFIAQIDSHSTLKLGAWVNYLAEYEHQLPPEQLLFLSANNGRDAQFTLHYEQDSTLSAVWQLLSHLTHQARQPMTDLLLTTTLQQVRPVNLTFDVGRENRGTESSVTDQTGVFSRLRQFLLHTMNADSTGEADSVDAGSVDADNRVQPAAFYQFSQSQPALSMQGQADSMARLTTDINGWRNIFFSAMNEAALNEEMALYLSQEHPASSGSIELAVHRYQDDLQLARAGFIAYPYMLPLLLLLLILPLALLMHRSLEKTR</sequence>
<comment type="subunit">
    <text evidence="1">Tightly associated with the cellulose synthase catalytic subunit.</text>
</comment>
<feature type="transmembrane region" description="Helical" evidence="1">
    <location>
        <begin position="675"/>
        <end position="696"/>
    </location>
</feature>
<gene>
    <name evidence="2" type="ORF">ABT57_15265</name>
</gene>
<dbReference type="InterPro" id="IPR018513">
    <property type="entry name" value="Cell_synthase_bac"/>
</dbReference>
<dbReference type="OrthoDB" id="9806702at2"/>
<proteinExistence type="inferred from homology"/>
<comment type="similarity">
    <text evidence="1">Belongs to the AcsB/BcsB family.</text>
</comment>
<keyword evidence="1" id="KW-0472">Membrane</keyword>
<dbReference type="Proteomes" id="UP000035909">
    <property type="component" value="Unassembled WGS sequence"/>
</dbReference>
<comment type="function">
    <text evidence="1">Binds the cellulose synthase activator, bis-(3'-5') cyclic diguanylic acid (c-di-GMP).</text>
</comment>
<feature type="chain" id="PRO_5041020432" description="Cyclic di-GMP-binding protein" evidence="1">
    <location>
        <begin position="20"/>
        <end position="705"/>
    </location>
</feature>
<comment type="caution">
    <text evidence="2">The sequence shown here is derived from an EMBL/GenBank/DDBJ whole genome shotgun (WGS) entry which is preliminary data.</text>
</comment>
<dbReference type="EMBL" id="LDOU01000015">
    <property type="protein sequence ID" value="KLV08163.1"/>
    <property type="molecule type" value="Genomic_DNA"/>
</dbReference>
<keyword evidence="3" id="KW-1185">Reference proteome</keyword>
<keyword evidence="1" id="KW-0812">Transmembrane</keyword>
<dbReference type="PATRIC" id="fig|320778.3.peg.3319"/>
<dbReference type="GO" id="GO:0030244">
    <property type="term" value="P:cellulose biosynthetic process"/>
    <property type="evidence" value="ECO:0007669"/>
    <property type="project" value="UniProtKB-KW"/>
</dbReference>
<feature type="signal peptide" evidence="1">
    <location>
        <begin position="1"/>
        <end position="19"/>
    </location>
</feature>
<organism evidence="2 3">
    <name type="scientific">Photobacterium ganghwense</name>
    <dbReference type="NCBI Taxonomy" id="320778"/>
    <lineage>
        <taxon>Bacteria</taxon>
        <taxon>Pseudomonadati</taxon>
        <taxon>Pseudomonadota</taxon>
        <taxon>Gammaproteobacteria</taxon>
        <taxon>Vibrionales</taxon>
        <taxon>Vibrionaceae</taxon>
        <taxon>Photobacterium</taxon>
    </lineage>
</organism>
<reference evidence="2 3" key="1">
    <citation type="submission" date="2015-05" db="EMBL/GenBank/DDBJ databases">
        <title>Photobacterium galathea sp. nov.</title>
        <authorList>
            <person name="Machado H."/>
            <person name="Gram L."/>
        </authorList>
    </citation>
    <scope>NUCLEOTIDE SEQUENCE [LARGE SCALE GENOMIC DNA]</scope>
    <source>
        <strain evidence="2 3">DSM 22954</strain>
    </source>
</reference>
<comment type="subcellular location">
    <subcellularLocation>
        <location evidence="1">Cell inner membrane</location>
    </subcellularLocation>
</comment>